<sequence length="295" mass="29691">MIEVLAPGVLTLVEDAGRPGFAAVGVGRSGAADPAALRLGNRLVGNDPGAAALEVLLGGLEVHALQTTVVALTGAVGPAWVDEAPVDHGAALRLPAGSRLRLGTADLGLRTYVAVRGGVDVPVVLGSRSADRLSGLGPAPLAAGDVLPVGTGTRGLPELSPAAPHVGPARDVPPAPPVPPVQPVLPVLPGPRLDWFAPDALDVLTRAVYRVTPSSDRVALRLAGPPLPRAPRGELPSEGLVVGAVQVPPDGQPVVFGPDHPVTGGYPVLAVVRANGLPAAAQLRPGDPVRFTLAR</sequence>
<dbReference type="InterPro" id="IPR029000">
    <property type="entry name" value="Cyclophilin-like_dom_sf"/>
</dbReference>
<evidence type="ECO:0000313" key="6">
    <source>
        <dbReference type="Proteomes" id="UP000518206"/>
    </source>
</evidence>
<dbReference type="Proteomes" id="UP000518206">
    <property type="component" value="Unassembled WGS sequence"/>
</dbReference>
<dbReference type="InterPro" id="IPR052708">
    <property type="entry name" value="PxpC"/>
</dbReference>
<reference evidence="5 6" key="2">
    <citation type="submission" date="2020-08" db="EMBL/GenBank/DDBJ databases">
        <authorList>
            <person name="Partida-Martinez L."/>
            <person name="Huntemann M."/>
            <person name="Clum A."/>
            <person name="Wang J."/>
            <person name="Palaniappan K."/>
            <person name="Ritter S."/>
            <person name="Chen I.-M."/>
            <person name="Stamatis D."/>
            <person name="Reddy T."/>
            <person name="O'Malley R."/>
            <person name="Daum C."/>
            <person name="Shapiro N."/>
            <person name="Ivanova N."/>
            <person name="Kyrpides N."/>
            <person name="Woyke T."/>
        </authorList>
    </citation>
    <scope>NUCLEOTIDE SEQUENCE [LARGE SCALE GENOMIC DNA]</scope>
    <source>
        <strain evidence="5 6">RAS26</strain>
    </source>
</reference>
<evidence type="ECO:0000259" key="4">
    <source>
        <dbReference type="SMART" id="SM00797"/>
    </source>
</evidence>
<reference evidence="5 6" key="1">
    <citation type="submission" date="2020-08" db="EMBL/GenBank/DDBJ databases">
        <title>The Agave Microbiome: Exploring the role of microbial communities in plant adaptations to desert environments.</title>
        <authorList>
            <person name="Partida-Martinez L.P."/>
        </authorList>
    </citation>
    <scope>NUCLEOTIDE SEQUENCE [LARGE SCALE GENOMIC DNA]</scope>
    <source>
        <strain evidence="5 6">RAS26</strain>
    </source>
</reference>
<evidence type="ECO:0000256" key="2">
    <source>
        <dbReference type="ARBA" id="ARBA00022801"/>
    </source>
</evidence>
<protein>
    <submittedName>
        <fullName evidence="5">Biotin-dependent carboxylase-like uncharacterized protein</fullName>
    </submittedName>
</protein>
<keyword evidence="3" id="KW-0067">ATP-binding</keyword>
<dbReference type="PANTHER" id="PTHR43309:SF3">
    <property type="entry name" value="5-OXOPROLINASE SUBUNIT C"/>
    <property type="match status" value="1"/>
</dbReference>
<dbReference type="PANTHER" id="PTHR43309">
    <property type="entry name" value="5-OXOPROLINASE SUBUNIT C"/>
    <property type="match status" value="1"/>
</dbReference>
<feature type="domain" description="Carboxyltransferase" evidence="4">
    <location>
        <begin position="23"/>
        <end position="295"/>
    </location>
</feature>
<dbReference type="AlphaFoldDB" id="A0A7W4UEV1"/>
<gene>
    <name evidence="5" type="ORF">FHR80_001297</name>
</gene>
<keyword evidence="1" id="KW-0547">Nucleotide-binding</keyword>
<dbReference type="Gene3D" id="2.40.100.10">
    <property type="entry name" value="Cyclophilin-like"/>
    <property type="match status" value="1"/>
</dbReference>
<keyword evidence="2" id="KW-0378">Hydrolase</keyword>
<dbReference type="InterPro" id="IPR003778">
    <property type="entry name" value="CT_A_B"/>
</dbReference>
<dbReference type="SMART" id="SM00797">
    <property type="entry name" value="AHS2"/>
    <property type="match status" value="1"/>
</dbReference>
<evidence type="ECO:0000256" key="1">
    <source>
        <dbReference type="ARBA" id="ARBA00022741"/>
    </source>
</evidence>
<evidence type="ECO:0000256" key="3">
    <source>
        <dbReference type="ARBA" id="ARBA00022840"/>
    </source>
</evidence>
<dbReference type="Pfam" id="PF02626">
    <property type="entry name" value="CT_A_B"/>
    <property type="match status" value="1"/>
</dbReference>
<dbReference type="RefSeq" id="WP_183295342.1">
    <property type="nucleotide sequence ID" value="NZ_JACHVX010000002.1"/>
</dbReference>
<dbReference type="GO" id="GO:0005524">
    <property type="term" value="F:ATP binding"/>
    <property type="evidence" value="ECO:0007669"/>
    <property type="project" value="UniProtKB-KW"/>
</dbReference>
<proteinExistence type="predicted"/>
<dbReference type="SUPFAM" id="SSF50891">
    <property type="entry name" value="Cyclophilin-like"/>
    <property type="match status" value="1"/>
</dbReference>
<accession>A0A7W4UEV1</accession>
<dbReference type="EMBL" id="JACHVX010000002">
    <property type="protein sequence ID" value="MBB2922385.1"/>
    <property type="molecule type" value="Genomic_DNA"/>
</dbReference>
<organism evidence="5 6">
    <name type="scientific">Cellulomonas cellasea</name>
    <dbReference type="NCBI Taxonomy" id="43670"/>
    <lineage>
        <taxon>Bacteria</taxon>
        <taxon>Bacillati</taxon>
        <taxon>Actinomycetota</taxon>
        <taxon>Actinomycetes</taxon>
        <taxon>Micrococcales</taxon>
        <taxon>Cellulomonadaceae</taxon>
        <taxon>Cellulomonas</taxon>
    </lineage>
</organism>
<dbReference type="GO" id="GO:0016787">
    <property type="term" value="F:hydrolase activity"/>
    <property type="evidence" value="ECO:0007669"/>
    <property type="project" value="UniProtKB-KW"/>
</dbReference>
<evidence type="ECO:0000313" key="5">
    <source>
        <dbReference type="EMBL" id="MBB2922385.1"/>
    </source>
</evidence>
<name>A0A7W4UEV1_9CELL</name>
<comment type="caution">
    <text evidence="5">The sequence shown here is derived from an EMBL/GenBank/DDBJ whole genome shotgun (WGS) entry which is preliminary data.</text>
</comment>
<dbReference type="NCBIfam" id="TIGR00724">
    <property type="entry name" value="urea_amlyse_rel"/>
    <property type="match status" value="1"/>
</dbReference>